<proteinExistence type="predicted"/>
<feature type="domain" description="DUF2089" evidence="3">
    <location>
        <begin position="25"/>
        <end position="56"/>
    </location>
</feature>
<dbReference type="InterPro" id="IPR053957">
    <property type="entry name" value="DUF2089_Zn_ribbon"/>
</dbReference>
<gene>
    <name evidence="4" type="ORF">F4554_001433</name>
</gene>
<dbReference type="EMBL" id="JACBZH010000001">
    <property type="protein sequence ID" value="NYH88795.1"/>
    <property type="molecule type" value="Genomic_DNA"/>
</dbReference>
<dbReference type="InterPro" id="IPR018658">
    <property type="entry name" value="DUF2089"/>
</dbReference>
<keyword evidence="5" id="KW-1185">Reference proteome</keyword>
<feature type="domain" description="DUF2089" evidence="2">
    <location>
        <begin position="58"/>
        <end position="104"/>
    </location>
</feature>
<evidence type="ECO:0000259" key="3">
    <source>
        <dbReference type="Pfam" id="PF22747"/>
    </source>
</evidence>
<dbReference type="RefSeq" id="WP_179786642.1">
    <property type="nucleotide sequence ID" value="NZ_BAAARR010000003.1"/>
</dbReference>
<evidence type="ECO:0008006" key="6">
    <source>
        <dbReference type="Google" id="ProtNLM"/>
    </source>
</evidence>
<evidence type="ECO:0000259" key="2">
    <source>
        <dbReference type="Pfam" id="PF09862"/>
    </source>
</evidence>
<accession>A0A852Z9A6</accession>
<sequence>MSVAYGTGGFTGHPPVHAHRPPRDCPVCGAGLQVTRLSCDACASELSGVFESCGFCGLTDTERDLLRVFLVSRGNMREVERHLGVSYPTARQRYADLLAKLGLEGAGSPVAPAGPAGPAGPNEPEQSREDVLAMLARGEIDVDAAADRLRQVG</sequence>
<dbReference type="Proteomes" id="UP000579605">
    <property type="component" value="Unassembled WGS sequence"/>
</dbReference>
<dbReference type="AlphaFoldDB" id="A0A852Z9A6"/>
<evidence type="ECO:0000256" key="1">
    <source>
        <dbReference type="SAM" id="MobiDB-lite"/>
    </source>
</evidence>
<reference evidence="4 5" key="1">
    <citation type="submission" date="2020-07" db="EMBL/GenBank/DDBJ databases">
        <title>Sequencing the genomes of 1000 actinobacteria strains.</title>
        <authorList>
            <person name="Klenk H.-P."/>
        </authorList>
    </citation>
    <scope>NUCLEOTIDE SEQUENCE [LARGE SCALE GENOMIC DNA]</scope>
    <source>
        <strain evidence="4 5">DSM 18448</strain>
    </source>
</reference>
<feature type="compositionally biased region" description="Low complexity" evidence="1">
    <location>
        <begin position="108"/>
        <end position="120"/>
    </location>
</feature>
<dbReference type="Pfam" id="PF09862">
    <property type="entry name" value="DUF2089"/>
    <property type="match status" value="1"/>
</dbReference>
<evidence type="ECO:0000313" key="4">
    <source>
        <dbReference type="EMBL" id="NYH88795.1"/>
    </source>
</evidence>
<dbReference type="Pfam" id="PF22747">
    <property type="entry name" value="Zn_ribbon_DUF2089"/>
    <property type="match status" value="1"/>
</dbReference>
<protein>
    <recommendedName>
        <fullName evidence="6">DUF2089 domain-containing protein</fullName>
    </recommendedName>
</protein>
<feature type="region of interest" description="Disordered" evidence="1">
    <location>
        <begin position="108"/>
        <end position="129"/>
    </location>
</feature>
<comment type="caution">
    <text evidence="4">The sequence shown here is derived from an EMBL/GenBank/DDBJ whole genome shotgun (WGS) entry which is preliminary data.</text>
</comment>
<organism evidence="4 5">
    <name type="scientific">Actinopolymorpha rutila</name>
    <dbReference type="NCBI Taxonomy" id="446787"/>
    <lineage>
        <taxon>Bacteria</taxon>
        <taxon>Bacillati</taxon>
        <taxon>Actinomycetota</taxon>
        <taxon>Actinomycetes</taxon>
        <taxon>Propionibacteriales</taxon>
        <taxon>Actinopolymorphaceae</taxon>
        <taxon>Actinopolymorpha</taxon>
    </lineage>
</organism>
<evidence type="ECO:0000313" key="5">
    <source>
        <dbReference type="Proteomes" id="UP000579605"/>
    </source>
</evidence>
<name>A0A852Z9A6_9ACTN</name>